<keyword evidence="3" id="KW-1185">Reference proteome</keyword>
<protein>
    <submittedName>
        <fullName evidence="2">Uncharacterized protein</fullName>
    </submittedName>
</protein>
<sequence length="155" mass="16441">MKTRRTLFHLFVLASSTAWELFLAYNAPRLDDYYIKGGMIHLSSGVIKCWGEYSPSLTFVIFVLLPALVLLALSLLFKKATLKKSGLAIGVPVLLVVLVSLINPDSSLLALPVISVGVGAVLGEGKGEKALLAIEGFLPGFVVLTIILGGLAVSC</sequence>
<feature type="transmembrane region" description="Helical" evidence="1">
    <location>
        <begin position="57"/>
        <end position="77"/>
    </location>
</feature>
<keyword evidence="1" id="KW-1133">Transmembrane helix</keyword>
<dbReference type="EMBL" id="LLYW01000007">
    <property type="protein sequence ID" value="KUH34307.1"/>
    <property type="molecule type" value="Genomic_DNA"/>
</dbReference>
<dbReference type="OrthoDB" id="101989at2157"/>
<evidence type="ECO:0000313" key="2">
    <source>
        <dbReference type="EMBL" id="KUH34307.1"/>
    </source>
</evidence>
<evidence type="ECO:0000313" key="3">
    <source>
        <dbReference type="Proteomes" id="UP000053462"/>
    </source>
</evidence>
<organism evidence="2 3">
    <name type="scientific">Thermococcus celericrescens</name>
    <dbReference type="NCBI Taxonomy" id="227598"/>
    <lineage>
        <taxon>Archaea</taxon>
        <taxon>Methanobacteriati</taxon>
        <taxon>Methanobacteriota</taxon>
        <taxon>Thermococci</taxon>
        <taxon>Thermococcales</taxon>
        <taxon>Thermococcaceae</taxon>
        <taxon>Thermococcus</taxon>
    </lineage>
</organism>
<name>A0A100XYX4_9EURY</name>
<keyword evidence="1" id="KW-0812">Transmembrane</keyword>
<accession>A0A100XYX4</accession>
<evidence type="ECO:0000256" key="1">
    <source>
        <dbReference type="SAM" id="Phobius"/>
    </source>
</evidence>
<dbReference type="Proteomes" id="UP000053462">
    <property type="component" value="Unassembled WGS sequence"/>
</dbReference>
<comment type="caution">
    <text evidence="2">The sequence shown here is derived from an EMBL/GenBank/DDBJ whole genome shotgun (WGS) entry which is preliminary data.</text>
</comment>
<dbReference type="STRING" id="227598.APY94_02285"/>
<feature type="transmembrane region" description="Helical" evidence="1">
    <location>
        <begin position="132"/>
        <end position="153"/>
    </location>
</feature>
<dbReference type="AlphaFoldDB" id="A0A100XYX4"/>
<gene>
    <name evidence="2" type="ORF">APY94_02285</name>
</gene>
<feature type="transmembrane region" description="Helical" evidence="1">
    <location>
        <begin position="84"/>
        <end position="102"/>
    </location>
</feature>
<dbReference type="RefSeq" id="WP_058938102.1">
    <property type="nucleotide sequence ID" value="NZ_LLYW01000007.1"/>
</dbReference>
<keyword evidence="1" id="KW-0472">Membrane</keyword>
<reference evidence="2 3" key="1">
    <citation type="submission" date="2015-10" db="EMBL/GenBank/DDBJ databases">
        <title>Draft genome sequence of Thermococcus celericrescens strain DSM 17994.</title>
        <authorList>
            <person name="Hong S.-J."/>
            <person name="Park C.-E."/>
            <person name="Shin J.-H."/>
        </authorList>
    </citation>
    <scope>NUCLEOTIDE SEQUENCE [LARGE SCALE GENOMIC DNA]</scope>
    <source>
        <strain evidence="2 3">DSM 17994</strain>
    </source>
</reference>
<proteinExistence type="predicted"/>